<dbReference type="GO" id="GO:0000428">
    <property type="term" value="C:DNA-directed RNA polymerase complex"/>
    <property type="evidence" value="ECO:0007669"/>
    <property type="project" value="UniProtKB-KW"/>
</dbReference>
<dbReference type="InterPro" id="IPR006171">
    <property type="entry name" value="TOPRIM_dom"/>
</dbReference>
<keyword evidence="4 12" id="KW-0548">Nucleotidyltransferase</keyword>
<dbReference type="InterPro" id="IPR050219">
    <property type="entry name" value="DnaG_primase"/>
</dbReference>
<proteinExistence type="inferred from homology"/>
<dbReference type="SUPFAM" id="SSF56731">
    <property type="entry name" value="DNA primase core"/>
    <property type="match status" value="1"/>
</dbReference>
<dbReference type="SMART" id="SM00493">
    <property type="entry name" value="TOPRIM"/>
    <property type="match status" value="1"/>
</dbReference>
<dbReference type="Pfam" id="PF10410">
    <property type="entry name" value="DnaB_bind"/>
    <property type="match status" value="1"/>
</dbReference>
<dbReference type="FunFam" id="3.90.980.10:FF:000001">
    <property type="entry name" value="DNA primase"/>
    <property type="match status" value="1"/>
</dbReference>
<dbReference type="InterPro" id="IPR030846">
    <property type="entry name" value="DnaG_bac"/>
</dbReference>
<sequence>MIPQDFIDQLLSRVDIVDVVERYVPLKKAGQNYLACCPFHKEKSPSFTVSPAKQFYHCFGCGAHGSAIGFVMEYQGLGFVDSVRLLAEQMGMPVPEVRSANPEATRAARERAVSLEDLLERAAQFYRQQLKTAPNAITYLKGRGLTGEVAARFGLGYAPAGWQGLAEVFPDYQDARLEEVGLVIAGEEGKRYDRFRERVMFPIRNQRGAIIGFGGRVLGKGEPKYLNSPETPLFEKGRELYGLYEARQAIRDKNRVLVVEGYMDVVALAQHGVGYAVATLGTATTGEHVKKLLRHADDVYFCFDGDAAGQKAAWRALENSLPFLVDGKALHFLFLPAEHDPDSFVREFGAERFEERLLADSLPLSVYFTQELTRRVDMESPEGRAHLLKLASPLLAQIAAPALGLIVKKRLAELAGVTLDELDVLSGQAKPAPPRGRRDYALPARSQRRDVTPIVRRQIRWLLMNPGWAADIVIPDSVPLTDEAACFAMLVECLQGYEVPPSTGQLVESLRDTPYHALIDSILNHALKEASEFAEPDEADREGFREGVARLWRVLNDAQLDELKLKSQHEGLSPEEKRLLWALLLSRTQAGGPADS</sequence>
<dbReference type="InterPro" id="IPR036977">
    <property type="entry name" value="DNA_primase_Znf_CHC2"/>
</dbReference>
<evidence type="ECO:0000256" key="12">
    <source>
        <dbReference type="HAMAP-Rule" id="MF_00974"/>
    </source>
</evidence>
<comment type="caution">
    <text evidence="14">The sequence shown here is derived from an EMBL/GenBank/DDBJ whole genome shotgun (WGS) entry which is preliminary data.</text>
</comment>
<keyword evidence="1 12" id="KW-0240">DNA-directed RNA polymerase</keyword>
<evidence type="ECO:0000256" key="6">
    <source>
        <dbReference type="ARBA" id="ARBA00022723"/>
    </source>
</evidence>
<comment type="domain">
    <text evidence="12">Contains an N-terminal zinc-binding domain, a central core domain that contains the primase activity, and a C-terminal DnaB-binding domain.</text>
</comment>
<dbReference type="SUPFAM" id="SSF57783">
    <property type="entry name" value="Zinc beta-ribbon"/>
    <property type="match status" value="1"/>
</dbReference>
<dbReference type="InterPro" id="IPR019475">
    <property type="entry name" value="DNA_primase_DnaB-bd"/>
</dbReference>
<dbReference type="Proteomes" id="UP000076625">
    <property type="component" value="Unassembled WGS sequence"/>
</dbReference>
<comment type="catalytic activity">
    <reaction evidence="12">
        <text>ssDNA + n NTP = ssDNA/pppN(pN)n-1 hybrid + (n-1) diphosphate.</text>
        <dbReference type="EC" id="2.7.7.101"/>
    </reaction>
</comment>
<dbReference type="FunFam" id="3.40.1360.10:FF:000002">
    <property type="entry name" value="DNA primase"/>
    <property type="match status" value="1"/>
</dbReference>
<keyword evidence="10 12" id="KW-0238">DNA-binding</keyword>
<dbReference type="PROSITE" id="PS50880">
    <property type="entry name" value="TOPRIM"/>
    <property type="match status" value="1"/>
</dbReference>
<dbReference type="CDD" id="cd03364">
    <property type="entry name" value="TOPRIM_DnaG_primases"/>
    <property type="match status" value="1"/>
</dbReference>
<dbReference type="PANTHER" id="PTHR30313:SF2">
    <property type="entry name" value="DNA PRIMASE"/>
    <property type="match status" value="1"/>
</dbReference>
<dbReference type="GO" id="GO:0003677">
    <property type="term" value="F:DNA binding"/>
    <property type="evidence" value="ECO:0007669"/>
    <property type="project" value="UniProtKB-KW"/>
</dbReference>
<keyword evidence="11 12" id="KW-0804">Transcription</keyword>
<dbReference type="Pfam" id="PF01807">
    <property type="entry name" value="Zn_ribbon_DnaG"/>
    <property type="match status" value="1"/>
</dbReference>
<dbReference type="InterPro" id="IPR006295">
    <property type="entry name" value="DNA_primase_DnaG"/>
</dbReference>
<dbReference type="EC" id="2.7.7.101" evidence="12"/>
<dbReference type="FunFam" id="3.90.580.10:FF:000001">
    <property type="entry name" value="DNA primase"/>
    <property type="match status" value="1"/>
</dbReference>
<dbReference type="Gene3D" id="3.90.580.10">
    <property type="entry name" value="Zinc finger, CHC2-type domain"/>
    <property type="match status" value="1"/>
</dbReference>
<keyword evidence="9" id="KW-0460">Magnesium</keyword>
<comment type="similarity">
    <text evidence="12">Belongs to the DnaG primase family.</text>
</comment>
<evidence type="ECO:0000256" key="4">
    <source>
        <dbReference type="ARBA" id="ARBA00022695"/>
    </source>
</evidence>
<evidence type="ECO:0000256" key="2">
    <source>
        <dbReference type="ARBA" id="ARBA00022515"/>
    </source>
</evidence>
<keyword evidence="2 12" id="KW-0639">Primosome</keyword>
<dbReference type="Gene3D" id="1.20.50.20">
    <property type="entry name" value="DnaG, RNA polymerase domain, helical bundle"/>
    <property type="match status" value="1"/>
</dbReference>
<dbReference type="AlphaFoldDB" id="A0A161S960"/>
<evidence type="ECO:0000313" key="15">
    <source>
        <dbReference type="Proteomes" id="UP000076625"/>
    </source>
</evidence>
<dbReference type="InterPro" id="IPR002694">
    <property type="entry name" value="Znf_CHC2"/>
</dbReference>
<dbReference type="NCBIfam" id="TIGR01391">
    <property type="entry name" value="dnaG"/>
    <property type="match status" value="1"/>
</dbReference>
<dbReference type="GO" id="GO:0008270">
    <property type="term" value="F:zinc ion binding"/>
    <property type="evidence" value="ECO:0007669"/>
    <property type="project" value="UniProtKB-UniRule"/>
</dbReference>
<dbReference type="GO" id="GO:0005737">
    <property type="term" value="C:cytoplasm"/>
    <property type="evidence" value="ECO:0007669"/>
    <property type="project" value="TreeGrafter"/>
</dbReference>
<dbReference type="OrthoDB" id="9803773at2"/>
<dbReference type="InterPro" id="IPR037068">
    <property type="entry name" value="DNA_primase_core_N_sf"/>
</dbReference>
<keyword evidence="8 12" id="KW-0862">Zinc</keyword>
<evidence type="ECO:0000256" key="5">
    <source>
        <dbReference type="ARBA" id="ARBA00022705"/>
    </source>
</evidence>
<comment type="function">
    <text evidence="12">RNA polymerase that catalyzes the synthesis of short RNA molecules used as primers for DNA polymerase during DNA replication.</text>
</comment>
<dbReference type="SMART" id="SM00766">
    <property type="entry name" value="DnaG_DnaB_bind"/>
    <property type="match status" value="1"/>
</dbReference>
<dbReference type="GO" id="GO:0006269">
    <property type="term" value="P:DNA replication, synthesis of primer"/>
    <property type="evidence" value="ECO:0007669"/>
    <property type="project" value="UniProtKB-UniRule"/>
</dbReference>
<evidence type="ECO:0000259" key="13">
    <source>
        <dbReference type="PROSITE" id="PS50880"/>
    </source>
</evidence>
<dbReference type="RefSeq" id="WP_066612745.1">
    <property type="nucleotide sequence ID" value="NZ_LQQU01000024.1"/>
</dbReference>
<gene>
    <name evidence="12" type="primary">dnaG</name>
    <name evidence="14" type="ORF">AVW16_11855</name>
</gene>
<evidence type="ECO:0000256" key="11">
    <source>
        <dbReference type="ARBA" id="ARBA00023163"/>
    </source>
</evidence>
<protein>
    <recommendedName>
        <fullName evidence="12">DNA primase</fullName>
        <ecNumber evidence="12">2.7.7.101</ecNumber>
    </recommendedName>
</protein>
<keyword evidence="6 12" id="KW-0479">Metal-binding</keyword>
<comment type="cofactor">
    <cofactor evidence="12">
        <name>Zn(2+)</name>
        <dbReference type="ChEBI" id="CHEBI:29105"/>
    </cofactor>
    <text evidence="12">Binds 1 zinc ion per monomer.</text>
</comment>
<dbReference type="Gene3D" id="3.90.980.10">
    <property type="entry name" value="DNA primase, catalytic core, N-terminal domain"/>
    <property type="match status" value="1"/>
</dbReference>
<evidence type="ECO:0000256" key="1">
    <source>
        <dbReference type="ARBA" id="ARBA00022478"/>
    </source>
</evidence>
<keyword evidence="3 12" id="KW-0808">Transferase</keyword>
<dbReference type="Gene3D" id="3.40.1360.10">
    <property type="match status" value="1"/>
</dbReference>
<evidence type="ECO:0000256" key="9">
    <source>
        <dbReference type="ARBA" id="ARBA00022842"/>
    </source>
</evidence>
<dbReference type="GO" id="GO:1990077">
    <property type="term" value="C:primosome complex"/>
    <property type="evidence" value="ECO:0007669"/>
    <property type="project" value="UniProtKB-KW"/>
</dbReference>
<keyword evidence="7 12" id="KW-0863">Zinc-finger</keyword>
<comment type="subunit">
    <text evidence="12">Monomer. Interacts with DnaB.</text>
</comment>
<dbReference type="EMBL" id="LQQU01000024">
    <property type="protein sequence ID" value="KZE31462.1"/>
    <property type="molecule type" value="Genomic_DNA"/>
</dbReference>
<name>A0A161S960_9NEIS</name>
<dbReference type="SUPFAM" id="SSF117023">
    <property type="entry name" value="DNA primase DnaG, C-terminal domain"/>
    <property type="match status" value="1"/>
</dbReference>
<accession>A0A161S960</accession>
<organism evidence="14 15">
    <name type="scientific">Crenobacter luteus</name>
    <dbReference type="NCBI Taxonomy" id="1452487"/>
    <lineage>
        <taxon>Bacteria</taxon>
        <taxon>Pseudomonadati</taxon>
        <taxon>Pseudomonadota</taxon>
        <taxon>Betaproteobacteria</taxon>
        <taxon>Neisseriales</taxon>
        <taxon>Neisseriaceae</taxon>
        <taxon>Crenobacter</taxon>
    </lineage>
</organism>
<feature type="zinc finger region" description="CHC2-type" evidence="12">
    <location>
        <begin position="37"/>
        <end position="61"/>
    </location>
</feature>
<evidence type="ECO:0000256" key="7">
    <source>
        <dbReference type="ARBA" id="ARBA00022771"/>
    </source>
</evidence>
<feature type="domain" description="Toprim" evidence="13">
    <location>
        <begin position="254"/>
        <end position="336"/>
    </location>
</feature>
<dbReference type="STRING" id="1452487.AVW16_11855"/>
<dbReference type="InterPro" id="IPR034151">
    <property type="entry name" value="TOPRIM_DnaG_bac"/>
</dbReference>
<keyword evidence="15" id="KW-1185">Reference proteome</keyword>
<dbReference type="InterPro" id="IPR013173">
    <property type="entry name" value="DNA_primase_DnaG_DnaB-bd_dom"/>
</dbReference>
<evidence type="ECO:0000256" key="8">
    <source>
        <dbReference type="ARBA" id="ARBA00022833"/>
    </source>
</evidence>
<evidence type="ECO:0000313" key="14">
    <source>
        <dbReference type="EMBL" id="KZE31462.1"/>
    </source>
</evidence>
<dbReference type="HAMAP" id="MF_00974">
    <property type="entry name" value="DNA_primase_DnaG"/>
    <property type="match status" value="1"/>
</dbReference>
<dbReference type="GO" id="GO:0003899">
    <property type="term" value="F:DNA-directed RNA polymerase activity"/>
    <property type="evidence" value="ECO:0007669"/>
    <property type="project" value="UniProtKB-UniRule"/>
</dbReference>
<reference evidence="15" key="1">
    <citation type="submission" date="2016-01" db="EMBL/GenBank/DDBJ databases">
        <title>Draft genome of Chromobacterium sp. F49.</title>
        <authorList>
            <person name="Hong K.W."/>
        </authorList>
    </citation>
    <scope>NUCLEOTIDE SEQUENCE [LARGE SCALE GENOMIC DNA]</scope>
    <source>
        <strain evidence="15">CN10</strain>
    </source>
</reference>
<evidence type="ECO:0000256" key="10">
    <source>
        <dbReference type="ARBA" id="ARBA00023125"/>
    </source>
</evidence>
<dbReference type="Gene3D" id="1.10.860.10">
    <property type="entry name" value="DNAb Helicase, Chain A"/>
    <property type="match status" value="1"/>
</dbReference>
<evidence type="ECO:0000256" key="3">
    <source>
        <dbReference type="ARBA" id="ARBA00022679"/>
    </source>
</evidence>
<dbReference type="Pfam" id="PF08275">
    <property type="entry name" value="DNAG_N"/>
    <property type="match status" value="1"/>
</dbReference>
<dbReference type="InterPro" id="IPR013264">
    <property type="entry name" value="DNAG_N"/>
</dbReference>
<dbReference type="SMART" id="SM00400">
    <property type="entry name" value="ZnF_CHCC"/>
    <property type="match status" value="1"/>
</dbReference>
<dbReference type="InterPro" id="IPR016136">
    <property type="entry name" value="DNA_helicase_N/primase_C"/>
</dbReference>
<keyword evidence="5 12" id="KW-0235">DNA replication</keyword>
<dbReference type="Pfam" id="PF08278">
    <property type="entry name" value="DnaG_DnaB_bind"/>
    <property type="match status" value="1"/>
</dbReference>
<dbReference type="PANTHER" id="PTHR30313">
    <property type="entry name" value="DNA PRIMASE"/>
    <property type="match status" value="1"/>
</dbReference>
<dbReference type="Pfam" id="PF13662">
    <property type="entry name" value="Toprim_4"/>
    <property type="match status" value="1"/>
</dbReference>